<feature type="signal peptide" evidence="1">
    <location>
        <begin position="1"/>
        <end position="20"/>
    </location>
</feature>
<evidence type="ECO:0000256" key="1">
    <source>
        <dbReference type="SAM" id="SignalP"/>
    </source>
</evidence>
<dbReference type="InterPro" id="IPR002925">
    <property type="entry name" value="Dienelactn_hydro"/>
</dbReference>
<proteinExistence type="predicted"/>
<keyword evidence="3" id="KW-0378">Hydrolase</keyword>
<evidence type="ECO:0000313" key="4">
    <source>
        <dbReference type="Proteomes" id="UP000319557"/>
    </source>
</evidence>
<gene>
    <name evidence="3" type="ORF">EC9_01980</name>
</gene>
<dbReference type="EMBL" id="CP036261">
    <property type="protein sequence ID" value="QDS86040.1"/>
    <property type="molecule type" value="Genomic_DNA"/>
</dbReference>
<reference evidence="3 4" key="1">
    <citation type="submission" date="2019-02" db="EMBL/GenBank/DDBJ databases">
        <title>Deep-cultivation of Planctomycetes and their phenomic and genomic characterization uncovers novel biology.</title>
        <authorList>
            <person name="Wiegand S."/>
            <person name="Jogler M."/>
            <person name="Boedeker C."/>
            <person name="Pinto D."/>
            <person name="Vollmers J."/>
            <person name="Rivas-Marin E."/>
            <person name="Kohn T."/>
            <person name="Peeters S.H."/>
            <person name="Heuer A."/>
            <person name="Rast P."/>
            <person name="Oberbeckmann S."/>
            <person name="Bunk B."/>
            <person name="Jeske O."/>
            <person name="Meyerdierks A."/>
            <person name="Storesund J.E."/>
            <person name="Kallscheuer N."/>
            <person name="Luecker S."/>
            <person name="Lage O.M."/>
            <person name="Pohl T."/>
            <person name="Merkel B.J."/>
            <person name="Hornburger P."/>
            <person name="Mueller R.-W."/>
            <person name="Bruemmer F."/>
            <person name="Labrenz M."/>
            <person name="Spormann A.M."/>
            <person name="Op den Camp H."/>
            <person name="Overmann J."/>
            <person name="Amann R."/>
            <person name="Jetten M.S.M."/>
            <person name="Mascher T."/>
            <person name="Medema M.H."/>
            <person name="Devos D.P."/>
            <person name="Kaster A.-K."/>
            <person name="Ovreas L."/>
            <person name="Rohde M."/>
            <person name="Galperin M.Y."/>
            <person name="Jogler C."/>
        </authorList>
    </citation>
    <scope>NUCLEOTIDE SEQUENCE [LARGE SCALE GENOMIC DNA]</scope>
    <source>
        <strain evidence="3 4">EC9</strain>
    </source>
</reference>
<dbReference type="Proteomes" id="UP000319557">
    <property type="component" value="Chromosome"/>
</dbReference>
<dbReference type="SUPFAM" id="SSF53474">
    <property type="entry name" value="alpha/beta-Hydrolases"/>
    <property type="match status" value="1"/>
</dbReference>
<dbReference type="Gene3D" id="3.40.50.1820">
    <property type="entry name" value="alpha/beta hydrolase"/>
    <property type="match status" value="1"/>
</dbReference>
<dbReference type="GO" id="GO:0016787">
    <property type="term" value="F:hydrolase activity"/>
    <property type="evidence" value="ECO:0007669"/>
    <property type="project" value="UniProtKB-KW"/>
</dbReference>
<dbReference type="InterPro" id="IPR050261">
    <property type="entry name" value="FrsA_esterase"/>
</dbReference>
<organism evidence="3 4">
    <name type="scientific">Rosistilla ulvae</name>
    <dbReference type="NCBI Taxonomy" id="1930277"/>
    <lineage>
        <taxon>Bacteria</taxon>
        <taxon>Pseudomonadati</taxon>
        <taxon>Planctomycetota</taxon>
        <taxon>Planctomycetia</taxon>
        <taxon>Pirellulales</taxon>
        <taxon>Pirellulaceae</taxon>
        <taxon>Rosistilla</taxon>
    </lineage>
</organism>
<accession>A0A517LTT7</accession>
<dbReference type="OrthoDB" id="9771666at2"/>
<dbReference type="Pfam" id="PF01738">
    <property type="entry name" value="DLH"/>
    <property type="match status" value="1"/>
</dbReference>
<dbReference type="PANTHER" id="PTHR22946">
    <property type="entry name" value="DIENELACTONE HYDROLASE DOMAIN-CONTAINING PROTEIN-RELATED"/>
    <property type="match status" value="1"/>
</dbReference>
<dbReference type="PANTHER" id="PTHR22946:SF0">
    <property type="entry name" value="DIENELACTONE HYDROLASE DOMAIN-CONTAINING PROTEIN"/>
    <property type="match status" value="1"/>
</dbReference>
<dbReference type="KEGG" id="ruv:EC9_01980"/>
<evidence type="ECO:0000313" key="3">
    <source>
        <dbReference type="EMBL" id="QDS86040.1"/>
    </source>
</evidence>
<keyword evidence="4" id="KW-1185">Reference proteome</keyword>
<feature type="domain" description="Dienelactone hydrolase" evidence="2">
    <location>
        <begin position="46"/>
        <end position="257"/>
    </location>
</feature>
<dbReference type="InterPro" id="IPR029058">
    <property type="entry name" value="AB_hydrolase_fold"/>
</dbReference>
<dbReference type="AlphaFoldDB" id="A0A517LTT7"/>
<evidence type="ECO:0000259" key="2">
    <source>
        <dbReference type="Pfam" id="PF01738"/>
    </source>
</evidence>
<feature type="chain" id="PRO_5021881179" evidence="1">
    <location>
        <begin position="21"/>
        <end position="262"/>
    </location>
</feature>
<sequence length="262" mass="28451" precursor="true">MRYVFVVLFASLVSLHTATAEVQTKTVQYTDGDVTLEGFVAWDPEQTQADAPGVLVVHQWMGLTDYEKGRCKQLAELGYVAFAADIYGKGIRPANRQDAAKQAGVYKNDRELYRRRLNLGLDQLLKIENVSADKVAAIGYCFGGTGALELARSGAKIGGVVSFHGGLDSPTPADGKNIEAKLLICHGADDPFVPADDIEAFKAELNAADVDWQMVYYSGAVHSFTQPMAGNDNSAGAAYNPRADKRSWNAMRVFFTELFAGK</sequence>
<name>A0A517LTT7_9BACT</name>
<protein>
    <submittedName>
        <fullName evidence="3">Dienelactone hydrolase family protein</fullName>
    </submittedName>
</protein>
<dbReference type="RefSeq" id="WP_145341584.1">
    <property type="nucleotide sequence ID" value="NZ_CP036261.1"/>
</dbReference>
<keyword evidence="1" id="KW-0732">Signal</keyword>